<keyword evidence="1" id="KW-0805">Transcription regulation</keyword>
<dbReference type="PRINTS" id="PR00038">
    <property type="entry name" value="HTHLUXR"/>
</dbReference>
<reference evidence="5 6" key="1">
    <citation type="submission" date="2020-08" db="EMBL/GenBank/DDBJ databases">
        <title>Genomic Encyclopedia of Type Strains, Phase IV (KMG-IV): sequencing the most valuable type-strain genomes for metagenomic binning, comparative biology and taxonomic classification.</title>
        <authorList>
            <person name="Goeker M."/>
        </authorList>
    </citation>
    <scope>NUCLEOTIDE SEQUENCE [LARGE SCALE GENOMIC DNA]</scope>
    <source>
        <strain evidence="5 6">DSM 17454</strain>
    </source>
</reference>
<dbReference type="CDD" id="cd06170">
    <property type="entry name" value="LuxR_C_like"/>
    <property type="match status" value="1"/>
</dbReference>
<evidence type="ECO:0000256" key="2">
    <source>
        <dbReference type="ARBA" id="ARBA00023125"/>
    </source>
</evidence>
<dbReference type="Gene3D" id="1.10.10.10">
    <property type="entry name" value="Winged helix-like DNA-binding domain superfamily/Winged helix DNA-binding domain"/>
    <property type="match status" value="1"/>
</dbReference>
<name>A0A8E1WFE0_9HYPH</name>
<sequence length="252" mass="27397">MSYAQAKQLSRAPEFQQDVAASAPHAAGLHAVTLADAARRCRWISVDLGARDFTLCLAGPAADSGRLTPCFDSDYPSTMSAARLLGGGIGEHLMRHARQSTAPCWWADDADAALAFSTLTWTSRIEPLAQSGRGIAFPVYTDRGQVGLFIFGGPELSPNPQTLHDLHGRCFALFDAVSRIISTQSRDLPSMSRREIECLKLTSRGYTSEEIAKLLKLSVHTANQYLTQTTQKLNAVNRMHAVAKALRLGLID</sequence>
<dbReference type="Pfam" id="PF00196">
    <property type="entry name" value="GerE"/>
    <property type="match status" value="1"/>
</dbReference>
<evidence type="ECO:0000313" key="6">
    <source>
        <dbReference type="Proteomes" id="UP000532373"/>
    </source>
</evidence>
<dbReference type="Gene3D" id="3.30.450.80">
    <property type="entry name" value="Transcription factor LuxR-like, autoinducer-binding domain"/>
    <property type="match status" value="1"/>
</dbReference>
<protein>
    <submittedName>
        <fullName evidence="5">DNA-binding CsgD family transcriptional regulator</fullName>
    </submittedName>
</protein>
<dbReference type="SUPFAM" id="SSF75516">
    <property type="entry name" value="Pheromone-binding domain of LuxR-like quorum-sensing transcription factors"/>
    <property type="match status" value="1"/>
</dbReference>
<accession>A0A8E1WFE0</accession>
<dbReference type="GO" id="GO:0006355">
    <property type="term" value="P:regulation of DNA-templated transcription"/>
    <property type="evidence" value="ECO:0007669"/>
    <property type="project" value="InterPro"/>
</dbReference>
<gene>
    <name evidence="5" type="ORF">HNQ96_003177</name>
</gene>
<dbReference type="AlphaFoldDB" id="A0A8E1WFE0"/>
<dbReference type="PANTHER" id="PTHR44688:SF16">
    <property type="entry name" value="DNA-BINDING TRANSCRIPTIONAL ACTIVATOR DEVR_DOSR"/>
    <property type="match status" value="1"/>
</dbReference>
<dbReference type="EMBL" id="JACHGI010000005">
    <property type="protein sequence ID" value="MBB6467298.1"/>
    <property type="molecule type" value="Genomic_DNA"/>
</dbReference>
<dbReference type="RefSeq" id="WP_184769695.1">
    <property type="nucleotide sequence ID" value="NZ_JACHGI010000005.1"/>
</dbReference>
<evidence type="ECO:0000256" key="1">
    <source>
        <dbReference type="ARBA" id="ARBA00023015"/>
    </source>
</evidence>
<evidence type="ECO:0000313" key="5">
    <source>
        <dbReference type="EMBL" id="MBB6467298.1"/>
    </source>
</evidence>
<dbReference type="SUPFAM" id="SSF46894">
    <property type="entry name" value="C-terminal effector domain of the bipartite response regulators"/>
    <property type="match status" value="1"/>
</dbReference>
<keyword evidence="2 5" id="KW-0238">DNA-binding</keyword>
<dbReference type="InterPro" id="IPR016032">
    <property type="entry name" value="Sig_transdc_resp-reg_C-effctor"/>
</dbReference>
<dbReference type="InterPro" id="IPR000792">
    <property type="entry name" value="Tscrpt_reg_LuxR_C"/>
</dbReference>
<evidence type="ECO:0000256" key="3">
    <source>
        <dbReference type="ARBA" id="ARBA00023163"/>
    </source>
</evidence>
<dbReference type="InterPro" id="IPR036693">
    <property type="entry name" value="TF_LuxR_autoind-bd_dom_sf"/>
</dbReference>
<evidence type="ECO:0000259" key="4">
    <source>
        <dbReference type="PROSITE" id="PS50043"/>
    </source>
</evidence>
<proteinExistence type="predicted"/>
<dbReference type="PANTHER" id="PTHR44688">
    <property type="entry name" value="DNA-BINDING TRANSCRIPTIONAL ACTIVATOR DEVR_DOSR"/>
    <property type="match status" value="1"/>
</dbReference>
<comment type="caution">
    <text evidence="5">The sequence shown here is derived from an EMBL/GenBank/DDBJ whole genome shotgun (WGS) entry which is preliminary data.</text>
</comment>
<keyword evidence="3" id="KW-0804">Transcription</keyword>
<dbReference type="GO" id="GO:0003677">
    <property type="term" value="F:DNA binding"/>
    <property type="evidence" value="ECO:0007669"/>
    <property type="project" value="UniProtKB-KW"/>
</dbReference>
<dbReference type="Proteomes" id="UP000532373">
    <property type="component" value="Unassembled WGS sequence"/>
</dbReference>
<dbReference type="PROSITE" id="PS50043">
    <property type="entry name" value="HTH_LUXR_2"/>
    <property type="match status" value="1"/>
</dbReference>
<dbReference type="InterPro" id="IPR036388">
    <property type="entry name" value="WH-like_DNA-bd_sf"/>
</dbReference>
<feature type="domain" description="HTH luxR-type" evidence="4">
    <location>
        <begin position="184"/>
        <end position="249"/>
    </location>
</feature>
<organism evidence="5 6">
    <name type="scientific">Aminobacter carboxidus</name>
    <dbReference type="NCBI Taxonomy" id="376165"/>
    <lineage>
        <taxon>Bacteria</taxon>
        <taxon>Pseudomonadati</taxon>
        <taxon>Pseudomonadota</taxon>
        <taxon>Alphaproteobacteria</taxon>
        <taxon>Hyphomicrobiales</taxon>
        <taxon>Phyllobacteriaceae</taxon>
        <taxon>Aminobacter</taxon>
    </lineage>
</organism>
<dbReference type="SMART" id="SM00421">
    <property type="entry name" value="HTH_LUXR"/>
    <property type="match status" value="1"/>
</dbReference>